<feature type="chain" id="PRO_5006867426" description="Potassium channel domain-containing protein" evidence="2">
    <location>
        <begin position="23"/>
        <end position="578"/>
    </location>
</feature>
<dbReference type="EMBL" id="LDAU01000180">
    <property type="protein sequence ID" value="KRX01025.1"/>
    <property type="molecule type" value="Genomic_DNA"/>
</dbReference>
<dbReference type="InterPro" id="IPR013099">
    <property type="entry name" value="K_chnl_dom"/>
</dbReference>
<name>A0A0V0QFN9_PSEPJ</name>
<feature type="coiled-coil region" evidence="1">
    <location>
        <begin position="241"/>
        <end position="298"/>
    </location>
</feature>
<keyword evidence="2" id="KW-0732">Signal</keyword>
<feature type="domain" description="Potassium channel" evidence="3">
    <location>
        <begin position="24"/>
        <end position="64"/>
    </location>
</feature>
<evidence type="ECO:0000313" key="5">
    <source>
        <dbReference type="Proteomes" id="UP000054937"/>
    </source>
</evidence>
<dbReference type="InParanoid" id="A0A0V0QFN9"/>
<dbReference type="PANTHER" id="PTHR47823">
    <property type="entry name" value="ION_TRANS DOMAIN-CONTAINING PROTEIN"/>
    <property type="match status" value="1"/>
</dbReference>
<accession>A0A0V0QFN9</accession>
<protein>
    <recommendedName>
        <fullName evidence="3">Potassium channel domain-containing protein</fullName>
    </recommendedName>
</protein>
<feature type="signal peptide" evidence="2">
    <location>
        <begin position="1"/>
        <end position="22"/>
    </location>
</feature>
<dbReference type="AlphaFoldDB" id="A0A0V0QFN9"/>
<keyword evidence="5" id="KW-1185">Reference proteome</keyword>
<dbReference type="PANTHER" id="PTHR47823:SF11">
    <property type="entry name" value="K+-CHANNEL ERG AND RELATED PROTEINS"/>
    <property type="match status" value="1"/>
</dbReference>
<gene>
    <name evidence="4" type="ORF">PPERSA_09631</name>
</gene>
<keyword evidence="1" id="KW-0175">Coiled coil</keyword>
<evidence type="ECO:0000256" key="2">
    <source>
        <dbReference type="SAM" id="SignalP"/>
    </source>
</evidence>
<dbReference type="Pfam" id="PF07885">
    <property type="entry name" value="Ion_trans_2"/>
    <property type="match status" value="1"/>
</dbReference>
<sequence length="578" mass="68365">MVLLLIAHFLAIFFLYLATINTTENWIAKYTDENIGWLKKYNLALYWAIMTMTSVGYGDITPVSHNLNECSNDQQNNFHNSYQSRTTNNQNSIIQNNSLYKGKQRNLYKNYSQKLQNLNGNYQKNNQSGYSAVSKFSQNQIFGDEMNSTLQQKQQEQNLNLLFQQSLQKYQQNQSNNKQIIQLNRGCIKFSQTQIDLIKIGGFSHFYPKFNVRNIINQLKDKPMIRRPFAYHLFFRQKFYTKQIKKNCNNINQKKREVKNQKTKSDTNNYHEKIGKFNEIILKENKILLQEYKQKEKNFLYKRLHPQLTSLSGPFYDRQKSRSPGFSPRQNIFMYQQQSANINNNNDNTLFSYQTSNISQQINKTENNQYHQNKNNDYQNCESQLNYIDINQNQQDFVKENIILKKDKDDKINSISGNLGSIDSSRILLKDQILEQSAYEQKQVQNISTSINQKINQYELQEQIQQNQILSDTQDYQKYIELQKPNKQVQNQNMVQCQQPQIQENNQDTLEIISSSSQCSQEINDDQFKIQKINMVQKQDININQNNHKKNQKDQIQTKIKNKLQSNKIQKNADLNKM</sequence>
<reference evidence="4 5" key="1">
    <citation type="journal article" date="2015" name="Sci. Rep.">
        <title>Genome of the facultative scuticociliatosis pathogen Pseudocohnilembus persalinus provides insight into its virulence through horizontal gene transfer.</title>
        <authorList>
            <person name="Xiong J."/>
            <person name="Wang G."/>
            <person name="Cheng J."/>
            <person name="Tian M."/>
            <person name="Pan X."/>
            <person name="Warren A."/>
            <person name="Jiang C."/>
            <person name="Yuan D."/>
            <person name="Miao W."/>
        </authorList>
    </citation>
    <scope>NUCLEOTIDE SEQUENCE [LARGE SCALE GENOMIC DNA]</scope>
    <source>
        <strain evidence="4">36N120E</strain>
    </source>
</reference>
<evidence type="ECO:0000259" key="3">
    <source>
        <dbReference type="Pfam" id="PF07885"/>
    </source>
</evidence>
<dbReference type="Gene3D" id="1.10.287.70">
    <property type="match status" value="1"/>
</dbReference>
<evidence type="ECO:0000313" key="4">
    <source>
        <dbReference type="EMBL" id="KRX01025.1"/>
    </source>
</evidence>
<organism evidence="4 5">
    <name type="scientific">Pseudocohnilembus persalinus</name>
    <name type="common">Ciliate</name>
    <dbReference type="NCBI Taxonomy" id="266149"/>
    <lineage>
        <taxon>Eukaryota</taxon>
        <taxon>Sar</taxon>
        <taxon>Alveolata</taxon>
        <taxon>Ciliophora</taxon>
        <taxon>Intramacronucleata</taxon>
        <taxon>Oligohymenophorea</taxon>
        <taxon>Scuticociliatia</taxon>
        <taxon>Philasterida</taxon>
        <taxon>Pseudocohnilembidae</taxon>
        <taxon>Pseudocohnilembus</taxon>
    </lineage>
</organism>
<evidence type="ECO:0000256" key="1">
    <source>
        <dbReference type="SAM" id="Coils"/>
    </source>
</evidence>
<dbReference type="Proteomes" id="UP000054937">
    <property type="component" value="Unassembled WGS sequence"/>
</dbReference>
<proteinExistence type="predicted"/>
<comment type="caution">
    <text evidence="4">The sequence shown here is derived from an EMBL/GenBank/DDBJ whole genome shotgun (WGS) entry which is preliminary data.</text>
</comment>
<dbReference type="OrthoDB" id="415460at2759"/>
<dbReference type="SUPFAM" id="SSF81324">
    <property type="entry name" value="Voltage-gated potassium channels"/>
    <property type="match status" value="1"/>
</dbReference>